<evidence type="ECO:0000256" key="3">
    <source>
        <dbReference type="SAM" id="MobiDB-lite"/>
    </source>
</evidence>
<evidence type="ECO:0000313" key="7">
    <source>
        <dbReference type="Proteomes" id="UP000194360"/>
    </source>
</evidence>
<evidence type="ECO:0000256" key="2">
    <source>
        <dbReference type="ARBA" id="ARBA00023052"/>
    </source>
</evidence>
<dbReference type="InterPro" id="IPR012001">
    <property type="entry name" value="Thiamin_PyroP_enz_TPP-bd_dom"/>
</dbReference>
<dbReference type="InterPro" id="IPR029035">
    <property type="entry name" value="DHS-like_NAD/FAD-binding_dom"/>
</dbReference>
<sequence>MTGRTTGPGIAQEPRLDQDDDVRGSSAAQRYLAELRALGVQTLFVNAGTDFAPLVEAYAQGGSAIGRYPVPVLAGHENVAAGMAHGAYLMTGQPQAVMFHVSVGTANAVSAVINAARERVPMIVTAGRTPILEDGALGARDTAIHWAQEMYDQAGMVREVVKWDYELRNAAQVEAVLRRAVSIASAHPRGPVYLTLPREVLAETAPETDAADPAPPLVVPTGPAADPAAVQILADRLAQARYPVIVTTSAGADHQTVAMLSELCERYAVGVAEAGPRYLNVSADHPFHLGLATEAFPDADVLLFLECDVPWIARRGEPRTDAFVAQAGLDPLTSDYPMRTHRLDLGITTSAASLLTALEGALADRTEQIPPTRADMLAGRAEEHRRRLQATLPRQGRGPITKAALTQALSEVLDDDAVVFNEYWADPRILRRRRPGTYFYLPAAGGLGWALPAALGAKHAAPDRTVVAAVGDGAYLFANPAACHHASAKHGLPVLTIIANNERWDAVDASTRSVYPGGIAVRMDESRLSNLAPQPAFARYAEASGGFGEEVTDIDQLRPALRRALHAVDVEGRQALLDVRCAR</sequence>
<comment type="similarity">
    <text evidence="1">Belongs to the TPP enzyme family.</text>
</comment>
<dbReference type="GO" id="GO:0009097">
    <property type="term" value="P:isoleucine biosynthetic process"/>
    <property type="evidence" value="ECO:0007669"/>
    <property type="project" value="TreeGrafter"/>
</dbReference>
<dbReference type="InterPro" id="IPR029061">
    <property type="entry name" value="THDP-binding"/>
</dbReference>
<dbReference type="EMBL" id="MIGB01000074">
    <property type="protein sequence ID" value="OSY34605.1"/>
    <property type="molecule type" value="Genomic_DNA"/>
</dbReference>
<dbReference type="Gene3D" id="3.40.50.970">
    <property type="match status" value="2"/>
</dbReference>
<keyword evidence="6" id="KW-0456">Lyase</keyword>
<dbReference type="GO" id="GO:0003984">
    <property type="term" value="F:acetolactate synthase activity"/>
    <property type="evidence" value="ECO:0007669"/>
    <property type="project" value="TreeGrafter"/>
</dbReference>
<dbReference type="GO" id="GO:0009099">
    <property type="term" value="P:L-valine biosynthetic process"/>
    <property type="evidence" value="ECO:0007669"/>
    <property type="project" value="TreeGrafter"/>
</dbReference>
<dbReference type="SUPFAM" id="SSF52518">
    <property type="entry name" value="Thiamin diphosphate-binding fold (THDP-binding)"/>
    <property type="match status" value="2"/>
</dbReference>
<comment type="caution">
    <text evidence="6">The sequence shown here is derived from an EMBL/GenBank/DDBJ whole genome shotgun (WGS) entry which is preliminary data.</text>
</comment>
<dbReference type="GO" id="GO:0030976">
    <property type="term" value="F:thiamine pyrophosphate binding"/>
    <property type="evidence" value="ECO:0007669"/>
    <property type="project" value="InterPro"/>
</dbReference>
<feature type="region of interest" description="Disordered" evidence="3">
    <location>
        <begin position="1"/>
        <end position="23"/>
    </location>
</feature>
<evidence type="ECO:0000256" key="1">
    <source>
        <dbReference type="ARBA" id="ARBA00007812"/>
    </source>
</evidence>
<dbReference type="RefSeq" id="WP_085916708.1">
    <property type="nucleotide sequence ID" value="NZ_AP018920.1"/>
</dbReference>
<dbReference type="Pfam" id="PF02775">
    <property type="entry name" value="TPP_enzyme_C"/>
    <property type="match status" value="1"/>
</dbReference>
<organism evidence="6 7">
    <name type="scientific">Pseudonocardia autotrophica</name>
    <name type="common">Amycolata autotrophica</name>
    <name type="synonym">Nocardia autotrophica</name>
    <dbReference type="NCBI Taxonomy" id="2074"/>
    <lineage>
        <taxon>Bacteria</taxon>
        <taxon>Bacillati</taxon>
        <taxon>Actinomycetota</taxon>
        <taxon>Actinomycetes</taxon>
        <taxon>Pseudonocardiales</taxon>
        <taxon>Pseudonocardiaceae</taxon>
        <taxon>Pseudonocardia</taxon>
    </lineage>
</organism>
<dbReference type="GO" id="GO:0000287">
    <property type="term" value="F:magnesium ion binding"/>
    <property type="evidence" value="ECO:0007669"/>
    <property type="project" value="UniProtKB-ARBA"/>
</dbReference>
<feature type="domain" description="Thiamine pyrophosphate enzyme N-terminal TPP-binding" evidence="5">
    <location>
        <begin position="31"/>
        <end position="155"/>
    </location>
</feature>
<reference evidence="6 7" key="1">
    <citation type="submission" date="2016-09" db="EMBL/GenBank/DDBJ databases">
        <title>Pseudonocardia autotrophica DSM535, a candidate organism with high potential of specific P450 cytochromes.</title>
        <authorList>
            <person name="Grumaz C."/>
            <person name="Vainshtein Y."/>
            <person name="Kirstahler P."/>
            <person name="Sohn K."/>
        </authorList>
    </citation>
    <scope>NUCLEOTIDE SEQUENCE [LARGE SCALE GENOMIC DNA]</scope>
    <source>
        <strain evidence="6 7">DSM 535</strain>
    </source>
</reference>
<dbReference type="PANTHER" id="PTHR18968">
    <property type="entry name" value="THIAMINE PYROPHOSPHATE ENZYMES"/>
    <property type="match status" value="1"/>
</dbReference>
<feature type="domain" description="Thiamine pyrophosphate enzyme TPP-binding" evidence="4">
    <location>
        <begin position="428"/>
        <end position="567"/>
    </location>
</feature>
<dbReference type="OrthoDB" id="2443624at2"/>
<dbReference type="Pfam" id="PF02776">
    <property type="entry name" value="TPP_enzyme_N"/>
    <property type="match status" value="1"/>
</dbReference>
<evidence type="ECO:0000259" key="5">
    <source>
        <dbReference type="Pfam" id="PF02776"/>
    </source>
</evidence>
<dbReference type="GO" id="GO:0005948">
    <property type="term" value="C:acetolactate synthase complex"/>
    <property type="evidence" value="ECO:0007669"/>
    <property type="project" value="TreeGrafter"/>
</dbReference>
<dbReference type="CDD" id="cd02002">
    <property type="entry name" value="TPP_BFDC"/>
    <property type="match status" value="1"/>
</dbReference>
<name>A0A1Y2MH48_PSEAH</name>
<gene>
    <name evidence="6" type="primary">mdlC_2</name>
    <name evidence="6" type="ORF">BG845_06683</name>
</gene>
<dbReference type="Gene3D" id="3.40.50.1220">
    <property type="entry name" value="TPP-binding domain"/>
    <property type="match status" value="1"/>
</dbReference>
<protein>
    <submittedName>
        <fullName evidence="6">Benzoylformate decarboxylase</fullName>
        <ecNumber evidence="6">4.1.1.7</ecNumber>
    </submittedName>
</protein>
<dbReference type="GO" id="GO:0050695">
    <property type="term" value="F:benzoylformate decarboxylase activity"/>
    <property type="evidence" value="ECO:0007669"/>
    <property type="project" value="UniProtKB-EC"/>
</dbReference>
<dbReference type="CDD" id="cd07035">
    <property type="entry name" value="TPP_PYR_POX_like"/>
    <property type="match status" value="1"/>
</dbReference>
<dbReference type="GO" id="GO:0050660">
    <property type="term" value="F:flavin adenine dinucleotide binding"/>
    <property type="evidence" value="ECO:0007669"/>
    <property type="project" value="TreeGrafter"/>
</dbReference>
<dbReference type="Proteomes" id="UP000194360">
    <property type="component" value="Unassembled WGS sequence"/>
</dbReference>
<dbReference type="EC" id="4.1.1.7" evidence="6"/>
<dbReference type="SUPFAM" id="SSF52467">
    <property type="entry name" value="DHS-like NAD/FAD-binding domain"/>
    <property type="match status" value="1"/>
</dbReference>
<keyword evidence="2" id="KW-0786">Thiamine pyrophosphate</keyword>
<keyword evidence="7" id="KW-1185">Reference proteome</keyword>
<proteinExistence type="inferred from homology"/>
<dbReference type="InterPro" id="IPR045229">
    <property type="entry name" value="TPP_enz"/>
</dbReference>
<dbReference type="NCBIfam" id="NF006203">
    <property type="entry name" value="PRK08327.1"/>
    <property type="match status" value="1"/>
</dbReference>
<dbReference type="PANTHER" id="PTHR18968:SF13">
    <property type="entry name" value="ACETOLACTATE SYNTHASE CATALYTIC SUBUNIT, MITOCHONDRIAL"/>
    <property type="match status" value="1"/>
</dbReference>
<evidence type="ECO:0000259" key="4">
    <source>
        <dbReference type="Pfam" id="PF02775"/>
    </source>
</evidence>
<dbReference type="AlphaFoldDB" id="A0A1Y2MH48"/>
<accession>A0A1Y2MH48</accession>
<feature type="compositionally biased region" description="Basic and acidic residues" evidence="3">
    <location>
        <begin position="14"/>
        <end position="23"/>
    </location>
</feature>
<evidence type="ECO:0000313" key="6">
    <source>
        <dbReference type="EMBL" id="OSY34605.1"/>
    </source>
</evidence>
<dbReference type="InterPro" id="IPR011766">
    <property type="entry name" value="TPP_enzyme_TPP-bd"/>
</dbReference>
<dbReference type="STRING" id="2074.BG845_06683"/>